<organism evidence="1 2">
    <name type="scientific">Reichenbachiella ulvae</name>
    <dbReference type="NCBI Taxonomy" id="2980104"/>
    <lineage>
        <taxon>Bacteria</taxon>
        <taxon>Pseudomonadati</taxon>
        <taxon>Bacteroidota</taxon>
        <taxon>Cytophagia</taxon>
        <taxon>Cytophagales</taxon>
        <taxon>Reichenbachiellaceae</taxon>
        <taxon>Reichenbachiella</taxon>
    </lineage>
</organism>
<sequence length="75" mass="8747">MTKNHTKMKSERELNAQILKKTVEINNSSPELLVFLDEMRIDDEDSDANICSNLKAYYDSLDALLTSYHRHDQNM</sequence>
<reference evidence="1 2" key="1">
    <citation type="submission" date="2022-10" db="EMBL/GenBank/DDBJ databases">
        <title>Comparative genomics and taxonomic characterization of three novel marine species of genus Reichenbachiella exhibiting antioxidant and polysaccharide degradation activities.</title>
        <authorList>
            <person name="Muhammad N."/>
            <person name="Lee Y.-J."/>
            <person name="Ko J."/>
            <person name="Kim S.-G."/>
        </authorList>
    </citation>
    <scope>NUCLEOTIDE SEQUENCE [LARGE SCALE GENOMIC DNA]</scope>
    <source>
        <strain evidence="1 2">ABR2-5</strain>
    </source>
</reference>
<gene>
    <name evidence="1" type="ORF">N7U62_04820</name>
</gene>
<keyword evidence="2" id="KW-1185">Reference proteome</keyword>
<dbReference type="Proteomes" id="UP001300692">
    <property type="component" value="Unassembled WGS sequence"/>
</dbReference>
<comment type="caution">
    <text evidence="1">The sequence shown here is derived from an EMBL/GenBank/DDBJ whole genome shotgun (WGS) entry which is preliminary data.</text>
</comment>
<dbReference type="EMBL" id="JAOYOD010000001">
    <property type="protein sequence ID" value="MCV9385972.1"/>
    <property type="molecule type" value="Genomic_DNA"/>
</dbReference>
<dbReference type="RefSeq" id="WP_264136755.1">
    <property type="nucleotide sequence ID" value="NZ_JAOYOD010000001.1"/>
</dbReference>
<name>A0ABT3CQS9_9BACT</name>
<protein>
    <submittedName>
        <fullName evidence="1">Uncharacterized protein</fullName>
    </submittedName>
</protein>
<evidence type="ECO:0000313" key="2">
    <source>
        <dbReference type="Proteomes" id="UP001300692"/>
    </source>
</evidence>
<evidence type="ECO:0000313" key="1">
    <source>
        <dbReference type="EMBL" id="MCV9385972.1"/>
    </source>
</evidence>
<proteinExistence type="predicted"/>
<accession>A0ABT3CQS9</accession>